<name>I7M9N3_TETTS</name>
<keyword evidence="4" id="KW-0132">Cell division</keyword>
<evidence type="ECO:0000259" key="11">
    <source>
        <dbReference type="PROSITE" id="PS50021"/>
    </source>
</evidence>
<dbReference type="Pfam" id="PF03271">
    <property type="entry name" value="EB1"/>
    <property type="match status" value="1"/>
</dbReference>
<dbReference type="GO" id="GO:0005874">
    <property type="term" value="C:microtubule"/>
    <property type="evidence" value="ECO:0007669"/>
    <property type="project" value="UniProtKB-KW"/>
</dbReference>
<dbReference type="PROSITE" id="PS51230">
    <property type="entry name" value="EB1_C"/>
    <property type="match status" value="1"/>
</dbReference>
<gene>
    <name evidence="13" type="ORF">TTHERM_00558460</name>
</gene>
<evidence type="ECO:0000256" key="1">
    <source>
        <dbReference type="ARBA" id="ARBA00004245"/>
    </source>
</evidence>
<feature type="domain" description="Calponin-homology (CH)" evidence="11">
    <location>
        <begin position="13"/>
        <end position="115"/>
    </location>
</feature>
<dbReference type="STRING" id="312017.I7M9N3"/>
<dbReference type="InterPro" id="IPR004953">
    <property type="entry name" value="EB1_C"/>
</dbReference>
<keyword evidence="8" id="KW-0131">Cell cycle</keyword>
<dbReference type="FunFam" id="1.10.418.10:FF:000028">
    <property type="entry name" value="RP/EB family microtubule-associated protein"/>
    <property type="match status" value="1"/>
</dbReference>
<feature type="region of interest" description="Disordered" evidence="10">
    <location>
        <begin position="166"/>
        <end position="198"/>
    </location>
</feature>
<feature type="region of interest" description="Disordered" evidence="10">
    <location>
        <begin position="331"/>
        <end position="382"/>
    </location>
</feature>
<proteinExistence type="inferred from homology"/>
<dbReference type="PANTHER" id="PTHR10623">
    <property type="entry name" value="MICROTUBULE-ASSOCIATED PROTEIN RP/EB FAMILY MEMBER"/>
    <property type="match status" value="1"/>
</dbReference>
<keyword evidence="14" id="KW-1185">Reference proteome</keyword>
<protein>
    <submittedName>
        <fullName evidence="13">Microtubule associated protein EB1, putative</fullName>
    </submittedName>
</protein>
<dbReference type="SUPFAM" id="SSF140612">
    <property type="entry name" value="EB1 dimerisation domain-like"/>
    <property type="match status" value="1"/>
</dbReference>
<reference evidence="14" key="1">
    <citation type="journal article" date="2006" name="PLoS Biol.">
        <title>Macronuclear genome sequence of the ciliate Tetrahymena thermophila, a model eukaryote.</title>
        <authorList>
            <person name="Eisen J.A."/>
            <person name="Coyne R.S."/>
            <person name="Wu M."/>
            <person name="Wu D."/>
            <person name="Thiagarajan M."/>
            <person name="Wortman J.R."/>
            <person name="Badger J.H."/>
            <person name="Ren Q."/>
            <person name="Amedeo P."/>
            <person name="Jones K.M."/>
            <person name="Tallon L.J."/>
            <person name="Delcher A.L."/>
            <person name="Salzberg S.L."/>
            <person name="Silva J.C."/>
            <person name="Haas B.J."/>
            <person name="Majoros W.H."/>
            <person name="Farzad M."/>
            <person name="Carlton J.M."/>
            <person name="Smith R.K. Jr."/>
            <person name="Garg J."/>
            <person name="Pearlman R.E."/>
            <person name="Karrer K.M."/>
            <person name="Sun L."/>
            <person name="Manning G."/>
            <person name="Elde N.C."/>
            <person name="Turkewitz A.P."/>
            <person name="Asai D.J."/>
            <person name="Wilkes D.E."/>
            <person name="Wang Y."/>
            <person name="Cai H."/>
            <person name="Collins K."/>
            <person name="Stewart B.A."/>
            <person name="Lee S.R."/>
            <person name="Wilamowska K."/>
            <person name="Weinberg Z."/>
            <person name="Ruzzo W.L."/>
            <person name="Wloga D."/>
            <person name="Gaertig J."/>
            <person name="Frankel J."/>
            <person name="Tsao C.-C."/>
            <person name="Gorovsky M.A."/>
            <person name="Keeling P.J."/>
            <person name="Waller R.F."/>
            <person name="Patron N.J."/>
            <person name="Cherry J.M."/>
            <person name="Stover N.A."/>
            <person name="Krieger C.J."/>
            <person name="del Toro C."/>
            <person name="Ryder H.F."/>
            <person name="Williamson S.C."/>
            <person name="Barbeau R.A."/>
            <person name="Hamilton E.P."/>
            <person name="Orias E."/>
        </authorList>
    </citation>
    <scope>NUCLEOTIDE SEQUENCE [LARGE SCALE GENOMIC DNA]</scope>
    <source>
        <strain evidence="14">SB210</strain>
    </source>
</reference>
<evidence type="ECO:0000313" key="14">
    <source>
        <dbReference type="Proteomes" id="UP000009168"/>
    </source>
</evidence>
<dbReference type="OrthoDB" id="2119228at2759"/>
<dbReference type="Gene3D" id="1.10.418.10">
    <property type="entry name" value="Calponin-like domain"/>
    <property type="match status" value="1"/>
</dbReference>
<dbReference type="RefSeq" id="XP_001022408.2">
    <property type="nucleotide sequence ID" value="XM_001022408.2"/>
</dbReference>
<dbReference type="GO" id="GO:0008017">
    <property type="term" value="F:microtubule binding"/>
    <property type="evidence" value="ECO:0007669"/>
    <property type="project" value="InterPro"/>
</dbReference>
<dbReference type="Proteomes" id="UP000009168">
    <property type="component" value="Unassembled WGS sequence"/>
</dbReference>
<organism evidence="13 14">
    <name type="scientific">Tetrahymena thermophila (strain SB210)</name>
    <dbReference type="NCBI Taxonomy" id="312017"/>
    <lineage>
        <taxon>Eukaryota</taxon>
        <taxon>Sar</taxon>
        <taxon>Alveolata</taxon>
        <taxon>Ciliophora</taxon>
        <taxon>Intramacronucleata</taxon>
        <taxon>Oligohymenophorea</taxon>
        <taxon>Hymenostomatida</taxon>
        <taxon>Tetrahymenina</taxon>
        <taxon>Tetrahymenidae</taxon>
        <taxon>Tetrahymena</taxon>
    </lineage>
</organism>
<dbReference type="eggNOG" id="KOG3000">
    <property type="taxonomic scope" value="Eukaryota"/>
</dbReference>
<dbReference type="AlphaFoldDB" id="I7M9N3"/>
<dbReference type="SUPFAM" id="SSF47576">
    <property type="entry name" value="Calponin-homology domain, CH-domain"/>
    <property type="match status" value="1"/>
</dbReference>
<dbReference type="KEGG" id="tet:TTHERM_00558460"/>
<keyword evidence="7" id="KW-0206">Cytoskeleton</keyword>
<evidence type="ECO:0000256" key="5">
    <source>
        <dbReference type="ARBA" id="ARBA00022701"/>
    </source>
</evidence>
<dbReference type="InterPro" id="IPR036872">
    <property type="entry name" value="CH_dom_sf"/>
</dbReference>
<accession>I7M9N3</accession>
<comment type="subcellular location">
    <subcellularLocation>
        <location evidence="1">Cytoplasm</location>
        <location evidence="1">Cytoskeleton</location>
    </subcellularLocation>
</comment>
<dbReference type="Gene3D" id="1.20.5.1430">
    <property type="match status" value="1"/>
</dbReference>
<evidence type="ECO:0000256" key="8">
    <source>
        <dbReference type="ARBA" id="ARBA00023306"/>
    </source>
</evidence>
<dbReference type="EMBL" id="GG662547">
    <property type="protein sequence ID" value="EAS02163.2"/>
    <property type="molecule type" value="Genomic_DNA"/>
</dbReference>
<dbReference type="InterPro" id="IPR036133">
    <property type="entry name" value="EB1_C_sf"/>
</dbReference>
<feature type="compositionally biased region" description="Polar residues" evidence="10">
    <location>
        <begin position="346"/>
        <end position="382"/>
    </location>
</feature>
<evidence type="ECO:0000256" key="7">
    <source>
        <dbReference type="ARBA" id="ARBA00023212"/>
    </source>
</evidence>
<evidence type="ECO:0000313" key="13">
    <source>
        <dbReference type="EMBL" id="EAS02163.2"/>
    </source>
</evidence>
<keyword evidence="3" id="KW-0963">Cytoplasm</keyword>
<feature type="compositionally biased region" description="Basic residues" evidence="10">
    <location>
        <begin position="334"/>
        <end position="343"/>
    </location>
</feature>
<feature type="domain" description="EB1 C-terminal" evidence="12">
    <location>
        <begin position="215"/>
        <end position="289"/>
    </location>
</feature>
<evidence type="ECO:0000256" key="9">
    <source>
        <dbReference type="PROSITE-ProRule" id="PRU00576"/>
    </source>
</evidence>
<dbReference type="PROSITE" id="PS50021">
    <property type="entry name" value="CH"/>
    <property type="match status" value="1"/>
</dbReference>
<dbReference type="InParanoid" id="I7M9N3"/>
<dbReference type="Pfam" id="PF00307">
    <property type="entry name" value="CH"/>
    <property type="match status" value="1"/>
</dbReference>
<dbReference type="InterPro" id="IPR027328">
    <property type="entry name" value="MAPRE"/>
</dbReference>
<keyword evidence="5 9" id="KW-0493">Microtubule</keyword>
<sequence>MTEVVTTANQSNFLSRQEMLQWINDSLKLNEKKIENLGTGAIYCQLFDLVYPGKVQMVKVNWKAKYENEYVSNFKILQQAFDKMSVNKPIDVNKLIKCKYQDNLEFLQWMKKYHDQFRKNQDKPYDAIGRRNGQVLIDREYPNDKIPTHPHFQAIKEQASNILDNSVNHSSKHNFSRHSNKKSQTHFVPSDQGKQMSHSCQSSISNLSIDNEFNHLDEADAVKPYPSTNKIQSDSLIERLKDERNFYFSKIQSIDQMLDNISDKNPMTINDIKKYIKTILYSTQDQILTILDDGTVTLADKQLNNVSINQFESMEGLEQLKKEILSTDQQIKSSAKKNKKKNTKTYDNNQENKNTLLVPQHQQSETFSNRSNQGFKTPKSSKYSYEQSLQLDDFTTSINQNSNNNFITFNQNNNKSQSIQSNFAHNKKDSEPLYEIFINEEQNQKNKQNENLKNQSQSSYGDLIKIQQVSEIQLPNNDVFELNQNLLESQDEDLLGNLE</sequence>
<evidence type="ECO:0000256" key="10">
    <source>
        <dbReference type="SAM" id="MobiDB-lite"/>
    </source>
</evidence>
<evidence type="ECO:0000256" key="2">
    <source>
        <dbReference type="ARBA" id="ARBA00010729"/>
    </source>
</evidence>
<evidence type="ECO:0000256" key="3">
    <source>
        <dbReference type="ARBA" id="ARBA00022490"/>
    </source>
</evidence>
<dbReference type="GeneID" id="7831611"/>
<dbReference type="InterPro" id="IPR001715">
    <property type="entry name" value="CH_dom"/>
</dbReference>
<evidence type="ECO:0000256" key="6">
    <source>
        <dbReference type="ARBA" id="ARBA00022776"/>
    </source>
</evidence>
<feature type="compositionally biased region" description="Basic residues" evidence="10">
    <location>
        <begin position="170"/>
        <end position="184"/>
    </location>
</feature>
<comment type="similarity">
    <text evidence="2">Belongs to the MAPRE family.</text>
</comment>
<dbReference type="GO" id="GO:0051301">
    <property type="term" value="P:cell division"/>
    <property type="evidence" value="ECO:0007669"/>
    <property type="project" value="UniProtKB-KW"/>
</dbReference>
<evidence type="ECO:0000259" key="12">
    <source>
        <dbReference type="PROSITE" id="PS51230"/>
    </source>
</evidence>
<evidence type="ECO:0000256" key="4">
    <source>
        <dbReference type="ARBA" id="ARBA00022618"/>
    </source>
</evidence>
<keyword evidence="6" id="KW-0498">Mitosis</keyword>